<evidence type="ECO:0000313" key="2">
    <source>
        <dbReference type="Proteomes" id="UP000029994"/>
    </source>
</evidence>
<keyword evidence="2" id="KW-1185">Reference proteome</keyword>
<dbReference type="EMBL" id="JMCG01000001">
    <property type="protein sequence ID" value="KGK10065.1"/>
    <property type="molecule type" value="Genomic_DNA"/>
</dbReference>
<name>A0A099LPM2_9VIBR</name>
<accession>A0A099LPM2</accession>
<dbReference type="STRING" id="29495.EA26_01555"/>
<comment type="caution">
    <text evidence="1">The sequence shown here is derived from an EMBL/GenBank/DDBJ whole genome shotgun (WGS) entry which is preliminary data.</text>
</comment>
<evidence type="ECO:0000313" key="1">
    <source>
        <dbReference type="EMBL" id="KGK10065.1"/>
    </source>
</evidence>
<reference evidence="1 2" key="1">
    <citation type="submission" date="2014-04" db="EMBL/GenBank/DDBJ databases">
        <title>Genome sequencing of Vibrio navarrensis strains.</title>
        <authorList>
            <person name="Gladney L.M."/>
            <person name="Katz L.S."/>
            <person name="Marino-Ramirez L."/>
            <person name="Jordan I.K."/>
        </authorList>
    </citation>
    <scope>NUCLEOTIDE SEQUENCE [LARGE SCALE GENOMIC DNA]</scope>
    <source>
        <strain evidence="1 2">ATCC 51183</strain>
    </source>
</reference>
<dbReference type="AlphaFoldDB" id="A0A099LPM2"/>
<sequence>MKYVGALISPLEKKLCARCVAYVTDFIDPIPVALSALGLQLCKAQNRTVLRLCCPSATQFEVRGVFQDSCHHLLAY</sequence>
<protein>
    <submittedName>
        <fullName evidence="1">Uncharacterized protein</fullName>
    </submittedName>
</protein>
<proteinExistence type="predicted"/>
<dbReference type="Proteomes" id="UP000029994">
    <property type="component" value="Unassembled WGS sequence"/>
</dbReference>
<organism evidence="1 2">
    <name type="scientific">Vibrio navarrensis</name>
    <dbReference type="NCBI Taxonomy" id="29495"/>
    <lineage>
        <taxon>Bacteria</taxon>
        <taxon>Pseudomonadati</taxon>
        <taxon>Pseudomonadota</taxon>
        <taxon>Gammaproteobacteria</taxon>
        <taxon>Vibrionales</taxon>
        <taxon>Vibrionaceae</taxon>
        <taxon>Vibrio</taxon>
    </lineage>
</organism>
<gene>
    <name evidence="1" type="ORF">EA26_01555</name>
</gene>